<dbReference type="Proteomes" id="UP001155144">
    <property type="component" value="Unassembled WGS sequence"/>
</dbReference>
<evidence type="ECO:0000313" key="2">
    <source>
        <dbReference type="EMBL" id="MCS4120099.1"/>
    </source>
</evidence>
<sequence>MFFETKALGPTALSPVWATSVRGDVSGPHHGAKQRPAAVVLFGAVFCVACGPRDTGACVGRARRND</sequence>
<reference evidence="2" key="1">
    <citation type="submission" date="2022-08" db="EMBL/GenBank/DDBJ databases">
        <title>Genomic Encyclopedia of Type Strains, Phase V (KMG-V): Genome sequencing to study the core and pangenomes of soil and plant-associated prokaryotes.</title>
        <authorList>
            <person name="Whitman W."/>
        </authorList>
    </citation>
    <scope>NUCLEOTIDE SEQUENCE</scope>
    <source>
        <strain evidence="1">SP2016B</strain>
        <strain evidence="2">SP3026</strain>
    </source>
</reference>
<dbReference type="Proteomes" id="UP001155034">
    <property type="component" value="Unassembled WGS sequence"/>
</dbReference>
<dbReference type="EMBL" id="JANTYZ010000001">
    <property type="protein sequence ID" value="MCS3863875.1"/>
    <property type="molecule type" value="Genomic_DNA"/>
</dbReference>
<dbReference type="EMBL" id="JANUBL010000001">
    <property type="protein sequence ID" value="MCS4120099.1"/>
    <property type="molecule type" value="Genomic_DNA"/>
</dbReference>
<comment type="caution">
    <text evidence="2">The sequence shown here is derived from an EMBL/GenBank/DDBJ whole genome shotgun (WGS) entry which is preliminary data.</text>
</comment>
<gene>
    <name evidence="2" type="ORF">GGP45_000417</name>
    <name evidence="1" type="ORF">GGP82_000406</name>
</gene>
<protein>
    <submittedName>
        <fullName evidence="2">Uncharacterized protein</fullName>
    </submittedName>
</protein>
<evidence type="ECO:0000313" key="3">
    <source>
        <dbReference type="Proteomes" id="UP001155144"/>
    </source>
</evidence>
<evidence type="ECO:0000313" key="1">
    <source>
        <dbReference type="EMBL" id="MCS3863875.1"/>
    </source>
</evidence>
<dbReference type="AlphaFoldDB" id="A0A9X2V8Y1"/>
<name>A0A9X2V8Y1_9BACT</name>
<accession>A0A9X2V8Y1</accession>
<organism evidence="2 3">
    <name type="scientific">Salinibacter ruber</name>
    <dbReference type="NCBI Taxonomy" id="146919"/>
    <lineage>
        <taxon>Bacteria</taxon>
        <taxon>Pseudomonadati</taxon>
        <taxon>Rhodothermota</taxon>
        <taxon>Rhodothermia</taxon>
        <taxon>Rhodothermales</taxon>
        <taxon>Salinibacteraceae</taxon>
        <taxon>Salinibacter</taxon>
    </lineage>
</organism>
<proteinExistence type="predicted"/>